<dbReference type="InterPro" id="IPR036388">
    <property type="entry name" value="WH-like_DNA-bd_sf"/>
</dbReference>
<gene>
    <name evidence="6" type="ORF">CCR94_03775</name>
</gene>
<dbReference type="CDD" id="cd00383">
    <property type="entry name" value="trans_reg_C"/>
    <property type="match status" value="1"/>
</dbReference>
<dbReference type="GO" id="GO:0005829">
    <property type="term" value="C:cytosol"/>
    <property type="evidence" value="ECO:0007669"/>
    <property type="project" value="TreeGrafter"/>
</dbReference>
<evidence type="ECO:0000256" key="2">
    <source>
        <dbReference type="ARBA" id="ARBA00023012"/>
    </source>
</evidence>
<dbReference type="PANTHER" id="PTHR48111">
    <property type="entry name" value="REGULATOR OF RPOS"/>
    <property type="match status" value="1"/>
</dbReference>
<dbReference type="PANTHER" id="PTHR48111:SF4">
    <property type="entry name" value="DNA-BINDING DUAL TRANSCRIPTIONAL REGULATOR OMPR"/>
    <property type="match status" value="1"/>
</dbReference>
<comment type="caution">
    <text evidence="6">The sequence shown here is derived from an EMBL/GenBank/DDBJ whole genome shotgun (WGS) entry which is preliminary data.</text>
</comment>
<evidence type="ECO:0000313" key="7">
    <source>
        <dbReference type="Proteomes" id="UP000239089"/>
    </source>
</evidence>
<dbReference type="InterPro" id="IPR011006">
    <property type="entry name" value="CheY-like_superfamily"/>
</dbReference>
<keyword evidence="3" id="KW-0805">Transcription regulation</keyword>
<dbReference type="Gene3D" id="3.40.50.2300">
    <property type="match status" value="1"/>
</dbReference>
<dbReference type="Pfam" id="PF00072">
    <property type="entry name" value="Response_reg"/>
    <property type="match status" value="1"/>
</dbReference>
<dbReference type="PROSITE" id="PS50110">
    <property type="entry name" value="RESPONSE_REGULATORY"/>
    <property type="match status" value="1"/>
</dbReference>
<dbReference type="SUPFAM" id="SSF52172">
    <property type="entry name" value="CheY-like"/>
    <property type="match status" value="1"/>
</dbReference>
<dbReference type="Gene3D" id="6.10.250.690">
    <property type="match status" value="1"/>
</dbReference>
<dbReference type="CDD" id="cd17574">
    <property type="entry name" value="REC_OmpR"/>
    <property type="match status" value="1"/>
</dbReference>
<evidence type="ECO:0000256" key="4">
    <source>
        <dbReference type="ARBA" id="ARBA00023125"/>
    </source>
</evidence>
<keyword evidence="1" id="KW-0597">Phosphoprotein</keyword>
<dbReference type="Proteomes" id="UP000239089">
    <property type="component" value="Unassembled WGS sequence"/>
</dbReference>
<dbReference type="FunFam" id="3.40.50.2300:FF:000001">
    <property type="entry name" value="DNA-binding response regulator PhoB"/>
    <property type="match status" value="1"/>
</dbReference>
<sequence>MSSAEIPPPTDDAPHILLVDDDRRIRHLLSRVLQREGYRVTTADSAEDAGARIRGLHFDLIVLDVMMPGENGYQFAARLRAENAPIAEAPILMLTARAEIEDRIQGLEAGADDYLAKPYDVRELTLRVAALLRRATRSAAAASSNPARFGEFHFDPERGELKKGDEIIRITERERDMLRILSEKPGETVSREALGGGEAANERTVDVQVNRLRRKIEEDPANPLLLQTVRGIGYRLAAER</sequence>
<name>A0A2S6NDS3_9HYPH</name>
<dbReference type="AlphaFoldDB" id="A0A2S6NDS3"/>
<protein>
    <submittedName>
        <fullName evidence="6">DNA-binding response regulator</fullName>
    </submittedName>
</protein>
<dbReference type="OrthoDB" id="9784252at2"/>
<keyword evidence="4 6" id="KW-0238">DNA-binding</keyword>
<keyword evidence="5" id="KW-0804">Transcription</keyword>
<dbReference type="SMART" id="SM00862">
    <property type="entry name" value="Trans_reg_C"/>
    <property type="match status" value="1"/>
</dbReference>
<dbReference type="GO" id="GO:0000976">
    <property type="term" value="F:transcription cis-regulatory region binding"/>
    <property type="evidence" value="ECO:0007669"/>
    <property type="project" value="TreeGrafter"/>
</dbReference>
<dbReference type="PROSITE" id="PS51755">
    <property type="entry name" value="OMPR_PHOB"/>
    <property type="match status" value="1"/>
</dbReference>
<dbReference type="InterPro" id="IPR001867">
    <property type="entry name" value="OmpR/PhoB-type_DNA-bd"/>
</dbReference>
<dbReference type="Pfam" id="PF00486">
    <property type="entry name" value="Trans_reg_C"/>
    <property type="match status" value="1"/>
</dbReference>
<evidence type="ECO:0000256" key="5">
    <source>
        <dbReference type="ARBA" id="ARBA00023163"/>
    </source>
</evidence>
<dbReference type="Gene3D" id="1.10.10.10">
    <property type="entry name" value="Winged helix-like DNA-binding domain superfamily/Winged helix DNA-binding domain"/>
    <property type="match status" value="1"/>
</dbReference>
<reference evidence="6 7" key="1">
    <citation type="journal article" date="2018" name="Arch. Microbiol.">
        <title>New insights into the metabolic potential of the phototrophic purple bacterium Rhodopila globiformis DSM 161(T) from its draft genome sequence and evidence for a vanadium-dependent nitrogenase.</title>
        <authorList>
            <person name="Imhoff J.F."/>
            <person name="Rahn T."/>
            <person name="Kunzel S."/>
            <person name="Neulinger S.C."/>
        </authorList>
    </citation>
    <scope>NUCLEOTIDE SEQUENCE [LARGE SCALE GENOMIC DNA]</scope>
    <source>
        <strain evidence="6 7">DSM 16996</strain>
    </source>
</reference>
<dbReference type="EMBL" id="NHSJ01000034">
    <property type="protein sequence ID" value="PPQ32768.1"/>
    <property type="molecule type" value="Genomic_DNA"/>
</dbReference>
<dbReference type="RefSeq" id="WP_104506539.1">
    <property type="nucleotide sequence ID" value="NZ_JACIGC010000007.1"/>
</dbReference>
<dbReference type="SMART" id="SM00448">
    <property type="entry name" value="REC"/>
    <property type="match status" value="1"/>
</dbReference>
<keyword evidence="7" id="KW-1185">Reference proteome</keyword>
<accession>A0A2S6NDS3</accession>
<dbReference type="InterPro" id="IPR001789">
    <property type="entry name" value="Sig_transdc_resp-reg_receiver"/>
</dbReference>
<evidence type="ECO:0000256" key="1">
    <source>
        <dbReference type="ARBA" id="ARBA00022553"/>
    </source>
</evidence>
<dbReference type="GO" id="GO:0006355">
    <property type="term" value="P:regulation of DNA-templated transcription"/>
    <property type="evidence" value="ECO:0007669"/>
    <property type="project" value="InterPro"/>
</dbReference>
<organism evidence="6 7">
    <name type="scientific">Rhodoblastus sphagnicola</name>
    <dbReference type="NCBI Taxonomy" id="333368"/>
    <lineage>
        <taxon>Bacteria</taxon>
        <taxon>Pseudomonadati</taxon>
        <taxon>Pseudomonadota</taxon>
        <taxon>Alphaproteobacteria</taxon>
        <taxon>Hyphomicrobiales</taxon>
        <taxon>Rhodoblastaceae</taxon>
        <taxon>Rhodoblastus</taxon>
    </lineage>
</organism>
<keyword evidence="2" id="KW-0902">Two-component regulatory system</keyword>
<dbReference type="InterPro" id="IPR039420">
    <property type="entry name" value="WalR-like"/>
</dbReference>
<dbReference type="GO" id="GO:0032993">
    <property type="term" value="C:protein-DNA complex"/>
    <property type="evidence" value="ECO:0007669"/>
    <property type="project" value="TreeGrafter"/>
</dbReference>
<proteinExistence type="predicted"/>
<evidence type="ECO:0000256" key="3">
    <source>
        <dbReference type="ARBA" id="ARBA00023015"/>
    </source>
</evidence>
<evidence type="ECO:0000313" key="6">
    <source>
        <dbReference type="EMBL" id="PPQ32768.1"/>
    </source>
</evidence>
<dbReference type="GO" id="GO:0000156">
    <property type="term" value="F:phosphorelay response regulator activity"/>
    <property type="evidence" value="ECO:0007669"/>
    <property type="project" value="TreeGrafter"/>
</dbReference>